<name>A0AAE9Y9V5_9ACTN</name>
<accession>A0AAE9Y9V5</accession>
<protein>
    <submittedName>
        <fullName evidence="2">Uncharacterized protein</fullName>
    </submittedName>
</protein>
<evidence type="ECO:0000313" key="2">
    <source>
        <dbReference type="EMBL" id="WCO67318.1"/>
    </source>
</evidence>
<feature type="region of interest" description="Disordered" evidence="1">
    <location>
        <begin position="1"/>
        <end position="20"/>
    </location>
</feature>
<dbReference type="RefSeq" id="WP_272736840.1">
    <property type="nucleotide sequence ID" value="NZ_CP116942.1"/>
</dbReference>
<proteinExistence type="predicted"/>
<gene>
    <name evidence="2" type="ORF">PO878_01115</name>
</gene>
<reference evidence="2" key="1">
    <citation type="submission" date="2023-01" db="EMBL/GenBank/DDBJ databases">
        <title>The diversity of Class Acidimicrobiia in South China Sea sediment environments and the proposal of Iamia marina sp. nov., a novel species of the genus Iamia.</title>
        <authorList>
            <person name="He Y."/>
            <person name="Tian X."/>
        </authorList>
    </citation>
    <scope>NUCLEOTIDE SEQUENCE</scope>
    <source>
        <strain evidence="2">DSM 19957</strain>
    </source>
</reference>
<sequence length="64" mass="6702">MLNRNDQVERTAAAGQPRAHACGAAVAGAIGVVDRGWTFPSTLPVMAAKHDLTPAPRPEEAVPR</sequence>
<keyword evidence="3" id="KW-1185">Reference proteome</keyword>
<dbReference type="Proteomes" id="UP001216390">
    <property type="component" value="Chromosome"/>
</dbReference>
<evidence type="ECO:0000256" key="1">
    <source>
        <dbReference type="SAM" id="MobiDB-lite"/>
    </source>
</evidence>
<dbReference type="EMBL" id="CP116942">
    <property type="protein sequence ID" value="WCO67318.1"/>
    <property type="molecule type" value="Genomic_DNA"/>
</dbReference>
<evidence type="ECO:0000313" key="3">
    <source>
        <dbReference type="Proteomes" id="UP001216390"/>
    </source>
</evidence>
<dbReference type="KEGG" id="ima:PO878_01115"/>
<organism evidence="2 3">
    <name type="scientific">Iamia majanohamensis</name>
    <dbReference type="NCBI Taxonomy" id="467976"/>
    <lineage>
        <taxon>Bacteria</taxon>
        <taxon>Bacillati</taxon>
        <taxon>Actinomycetota</taxon>
        <taxon>Acidimicrobiia</taxon>
        <taxon>Acidimicrobiales</taxon>
        <taxon>Iamiaceae</taxon>
        <taxon>Iamia</taxon>
    </lineage>
</organism>
<dbReference type="AlphaFoldDB" id="A0AAE9Y9V5"/>